<dbReference type="Proteomes" id="UP000245207">
    <property type="component" value="Unassembled WGS sequence"/>
</dbReference>
<dbReference type="InterPro" id="IPR003829">
    <property type="entry name" value="Pirin_N_dom"/>
</dbReference>
<feature type="region of interest" description="Disordered" evidence="3">
    <location>
        <begin position="361"/>
        <end position="383"/>
    </location>
</feature>
<keyword evidence="7" id="KW-1185">Reference proteome</keyword>
<evidence type="ECO:0000259" key="5">
    <source>
        <dbReference type="Pfam" id="PF05726"/>
    </source>
</evidence>
<organism evidence="6 7">
    <name type="scientific">Artemisia annua</name>
    <name type="common">Sweet wormwood</name>
    <dbReference type="NCBI Taxonomy" id="35608"/>
    <lineage>
        <taxon>Eukaryota</taxon>
        <taxon>Viridiplantae</taxon>
        <taxon>Streptophyta</taxon>
        <taxon>Embryophyta</taxon>
        <taxon>Tracheophyta</taxon>
        <taxon>Spermatophyta</taxon>
        <taxon>Magnoliopsida</taxon>
        <taxon>eudicotyledons</taxon>
        <taxon>Gunneridae</taxon>
        <taxon>Pentapetalae</taxon>
        <taxon>asterids</taxon>
        <taxon>campanulids</taxon>
        <taxon>Asterales</taxon>
        <taxon>Asteraceae</taxon>
        <taxon>Asteroideae</taxon>
        <taxon>Anthemideae</taxon>
        <taxon>Artemisiinae</taxon>
        <taxon>Artemisia</taxon>
    </lineage>
</organism>
<dbReference type="EMBL" id="PKPP01002262">
    <property type="protein sequence ID" value="PWA76496.1"/>
    <property type="molecule type" value="Genomic_DNA"/>
</dbReference>
<protein>
    <submittedName>
        <fullName evidence="6">Pirin-like protein</fullName>
    </submittedName>
</protein>
<evidence type="ECO:0000313" key="6">
    <source>
        <dbReference type="EMBL" id="PWA76496.1"/>
    </source>
</evidence>
<dbReference type="InterPro" id="IPR012093">
    <property type="entry name" value="Pirin"/>
</dbReference>
<comment type="similarity">
    <text evidence="1 2">Belongs to the pirin family.</text>
</comment>
<dbReference type="Pfam" id="PF02678">
    <property type="entry name" value="Pirin"/>
    <property type="match status" value="1"/>
</dbReference>
<dbReference type="InterPro" id="IPR014710">
    <property type="entry name" value="RmlC-like_jellyroll"/>
</dbReference>
<feature type="region of interest" description="Disordered" evidence="3">
    <location>
        <begin position="296"/>
        <end position="330"/>
    </location>
</feature>
<feature type="compositionally biased region" description="Basic and acidic residues" evidence="3">
    <location>
        <begin position="313"/>
        <end position="325"/>
    </location>
</feature>
<evidence type="ECO:0000259" key="4">
    <source>
        <dbReference type="Pfam" id="PF02678"/>
    </source>
</evidence>
<feature type="compositionally biased region" description="Basic and acidic residues" evidence="3">
    <location>
        <begin position="369"/>
        <end position="383"/>
    </location>
</feature>
<dbReference type="CDD" id="cd02247">
    <property type="entry name" value="cupin_pirin_C"/>
    <property type="match status" value="1"/>
</dbReference>
<dbReference type="SUPFAM" id="SSF51182">
    <property type="entry name" value="RmlC-like cupins"/>
    <property type="match status" value="1"/>
</dbReference>
<evidence type="ECO:0000313" key="7">
    <source>
        <dbReference type="Proteomes" id="UP000245207"/>
    </source>
</evidence>
<reference evidence="6 7" key="1">
    <citation type="journal article" date="2018" name="Mol. Plant">
        <title>The genome of Artemisia annua provides insight into the evolution of Asteraceae family and artemisinin biosynthesis.</title>
        <authorList>
            <person name="Shen Q."/>
            <person name="Zhang L."/>
            <person name="Liao Z."/>
            <person name="Wang S."/>
            <person name="Yan T."/>
            <person name="Shi P."/>
            <person name="Liu M."/>
            <person name="Fu X."/>
            <person name="Pan Q."/>
            <person name="Wang Y."/>
            <person name="Lv Z."/>
            <person name="Lu X."/>
            <person name="Zhang F."/>
            <person name="Jiang W."/>
            <person name="Ma Y."/>
            <person name="Chen M."/>
            <person name="Hao X."/>
            <person name="Li L."/>
            <person name="Tang Y."/>
            <person name="Lv G."/>
            <person name="Zhou Y."/>
            <person name="Sun X."/>
            <person name="Brodelius P.E."/>
            <person name="Rose J.K.C."/>
            <person name="Tang K."/>
        </authorList>
    </citation>
    <scope>NUCLEOTIDE SEQUENCE [LARGE SCALE GENOMIC DNA]</scope>
    <source>
        <strain evidence="7">cv. Huhao1</strain>
        <tissue evidence="6">Leaf</tissue>
    </source>
</reference>
<comment type="caution">
    <text evidence="6">The sequence shown here is derived from an EMBL/GenBank/DDBJ whole genome shotgun (WGS) entry which is preliminary data.</text>
</comment>
<evidence type="ECO:0000256" key="2">
    <source>
        <dbReference type="RuleBase" id="RU003457"/>
    </source>
</evidence>
<feature type="domain" description="Pirin C-terminal" evidence="5">
    <location>
        <begin position="145"/>
        <end position="242"/>
    </location>
</feature>
<dbReference type="PANTHER" id="PTHR13903:SF8">
    <property type="entry name" value="PIRIN"/>
    <property type="match status" value="1"/>
</dbReference>
<accession>A0A2U1NSK3</accession>
<dbReference type="STRING" id="35608.A0A2U1NSK3"/>
<name>A0A2U1NSK3_ARTAN</name>
<dbReference type="InterPro" id="IPR011051">
    <property type="entry name" value="RmlC_Cupin_sf"/>
</dbReference>
<gene>
    <name evidence="6" type="ORF">CTI12_AA233180</name>
</gene>
<dbReference type="PANTHER" id="PTHR13903">
    <property type="entry name" value="PIRIN-RELATED"/>
    <property type="match status" value="1"/>
</dbReference>
<sequence length="383" mass="42466">MTTTVPLISKPRLVAEKVLLQSCSPNRGVTHSLMGWPGLKSVDPFIILDEFSAGFQIVTYMLEGALRYKDSTGIWGATIPEGYVQWVTAGRGLFFSHVPACPGTHKGLQIWINLPSKDKMVEPDYNVSPTIECAEKDGVKVRIIAGESMGVKSEQGYTRTPHNGEGLFGSMDSSTISAHHVLVLSHGDGLSVWNNGSKPLRFVLIGGQPLNEPVVWLGEYFLMNTEIEVEQAYQDLRDCKNGFEMAEEWKIKKPETHKKHLDTEDHVGKSVITIAGDNQGASMKLTPFSHPKHVHGNNVHIHRHDPTTSKIGDTPKTDSEAENKRQNSNTLLRTSFLNSNVQGVNNSILYNSNIAHHDPGIHLTLSTKSKGDHKFRPEEHKKE</sequence>
<dbReference type="AlphaFoldDB" id="A0A2U1NSK3"/>
<evidence type="ECO:0000256" key="3">
    <source>
        <dbReference type="SAM" id="MobiDB-lite"/>
    </source>
</evidence>
<dbReference type="Pfam" id="PF05726">
    <property type="entry name" value="Pirin_C"/>
    <property type="match status" value="1"/>
</dbReference>
<dbReference type="InterPro" id="IPR008778">
    <property type="entry name" value="Pirin_C_dom"/>
</dbReference>
<dbReference type="Gene3D" id="2.60.120.10">
    <property type="entry name" value="Jelly Rolls"/>
    <property type="match status" value="3"/>
</dbReference>
<evidence type="ECO:0000256" key="1">
    <source>
        <dbReference type="ARBA" id="ARBA00008416"/>
    </source>
</evidence>
<proteinExistence type="inferred from homology"/>
<feature type="domain" description="Pirin N-terminal" evidence="4">
    <location>
        <begin position="54"/>
        <end position="112"/>
    </location>
</feature>
<dbReference type="OrthoDB" id="1939627at2759"/>